<feature type="domain" description="Retrovirus-related Pol polyprotein from transposon TNT 1-94-like beta-barrel" evidence="2">
    <location>
        <begin position="202"/>
        <end position="277"/>
    </location>
</feature>
<dbReference type="Pfam" id="PF22936">
    <property type="entry name" value="Pol_BBD"/>
    <property type="match status" value="1"/>
</dbReference>
<sequence length="305" mass="33430">MTKVFESDEVKGSFFLSTLPDTMDTIIDNLSTRNLTAFKDIKPKILDVAERHSLDSTDSTAYAARQAAACSNQGPQSITTPQECTWCRKHNHTFIGHVYTNCNELKRHKELQGKDKDESKSKGKNKTQPQHYTRNNSGKQHKGNSADMGGYSDDSNDEVVTGVHAFSAAAPTAIDLTDVQPSQEVNAHAAIPQPLANNSPVWLFDTGASQHMSSCSDDFTSLAPAKGFIRVAGGIKLPIQGIGLVRLRCQLPDGSTTVGELTKNLYSSKLYNTRLFSWTSVRQQYNLLGKGNNIYLLTKHGQPAL</sequence>
<evidence type="ECO:0000259" key="2">
    <source>
        <dbReference type="Pfam" id="PF22936"/>
    </source>
</evidence>
<feature type="compositionally biased region" description="Basic and acidic residues" evidence="1">
    <location>
        <begin position="111"/>
        <end position="121"/>
    </location>
</feature>
<evidence type="ECO:0000256" key="1">
    <source>
        <dbReference type="SAM" id="MobiDB-lite"/>
    </source>
</evidence>
<dbReference type="EMBL" id="ML976018">
    <property type="protein sequence ID" value="KAF1944302.1"/>
    <property type="molecule type" value="Genomic_DNA"/>
</dbReference>
<feature type="region of interest" description="Disordered" evidence="1">
    <location>
        <begin position="111"/>
        <end position="156"/>
    </location>
</feature>
<feature type="compositionally biased region" description="Polar residues" evidence="1">
    <location>
        <begin position="127"/>
        <end position="138"/>
    </location>
</feature>
<name>A0A6A5SX34_9PLEO</name>
<accession>A0A6A5SX34</accession>
<protein>
    <recommendedName>
        <fullName evidence="2">Retrovirus-related Pol polyprotein from transposon TNT 1-94-like beta-barrel domain-containing protein</fullName>
    </recommendedName>
</protein>
<dbReference type="Proteomes" id="UP000800038">
    <property type="component" value="Unassembled WGS sequence"/>
</dbReference>
<keyword evidence="4" id="KW-1185">Reference proteome</keyword>
<organism evidence="3 4">
    <name type="scientific">Clathrospora elynae</name>
    <dbReference type="NCBI Taxonomy" id="706981"/>
    <lineage>
        <taxon>Eukaryota</taxon>
        <taxon>Fungi</taxon>
        <taxon>Dikarya</taxon>
        <taxon>Ascomycota</taxon>
        <taxon>Pezizomycotina</taxon>
        <taxon>Dothideomycetes</taxon>
        <taxon>Pleosporomycetidae</taxon>
        <taxon>Pleosporales</taxon>
        <taxon>Diademaceae</taxon>
        <taxon>Clathrospora</taxon>
    </lineage>
</organism>
<proteinExistence type="predicted"/>
<dbReference type="OrthoDB" id="3791653at2759"/>
<evidence type="ECO:0000313" key="4">
    <source>
        <dbReference type="Proteomes" id="UP000800038"/>
    </source>
</evidence>
<reference evidence="3" key="1">
    <citation type="journal article" date="2020" name="Stud. Mycol.">
        <title>101 Dothideomycetes genomes: a test case for predicting lifestyles and emergence of pathogens.</title>
        <authorList>
            <person name="Haridas S."/>
            <person name="Albert R."/>
            <person name="Binder M."/>
            <person name="Bloem J."/>
            <person name="Labutti K."/>
            <person name="Salamov A."/>
            <person name="Andreopoulos B."/>
            <person name="Baker S."/>
            <person name="Barry K."/>
            <person name="Bills G."/>
            <person name="Bluhm B."/>
            <person name="Cannon C."/>
            <person name="Castanera R."/>
            <person name="Culley D."/>
            <person name="Daum C."/>
            <person name="Ezra D."/>
            <person name="Gonzalez J."/>
            <person name="Henrissat B."/>
            <person name="Kuo A."/>
            <person name="Liang C."/>
            <person name="Lipzen A."/>
            <person name="Lutzoni F."/>
            <person name="Magnuson J."/>
            <person name="Mondo S."/>
            <person name="Nolan M."/>
            <person name="Ohm R."/>
            <person name="Pangilinan J."/>
            <person name="Park H.-J."/>
            <person name="Ramirez L."/>
            <person name="Alfaro M."/>
            <person name="Sun H."/>
            <person name="Tritt A."/>
            <person name="Yoshinaga Y."/>
            <person name="Zwiers L.-H."/>
            <person name="Turgeon B."/>
            <person name="Goodwin S."/>
            <person name="Spatafora J."/>
            <person name="Crous P."/>
            <person name="Grigoriev I."/>
        </authorList>
    </citation>
    <scope>NUCLEOTIDE SEQUENCE</scope>
    <source>
        <strain evidence="3">CBS 161.51</strain>
    </source>
</reference>
<gene>
    <name evidence="3" type="ORF">EJ02DRAFT_341305</name>
</gene>
<evidence type="ECO:0000313" key="3">
    <source>
        <dbReference type="EMBL" id="KAF1944302.1"/>
    </source>
</evidence>
<dbReference type="InterPro" id="IPR054722">
    <property type="entry name" value="PolX-like_BBD"/>
</dbReference>
<dbReference type="AlphaFoldDB" id="A0A6A5SX34"/>